<dbReference type="AlphaFoldDB" id="A0A2Z4FR58"/>
<dbReference type="GO" id="GO:0006426">
    <property type="term" value="P:glycyl-tRNA aminoacylation"/>
    <property type="evidence" value="ECO:0007669"/>
    <property type="project" value="UniProtKB-UniRule"/>
</dbReference>
<proteinExistence type="inferred from homology"/>
<keyword evidence="2 8" id="KW-0436">Ligase</keyword>
<reference evidence="9 10" key="1">
    <citation type="submission" date="2018-06" db="EMBL/GenBank/DDBJ databases">
        <title>Lujinxingia sediminis gen. nov. sp. nov., a new facultative anaerobic member of the class Deltaproteobacteria, and proposal of Lujinxingaceae fam. nov.</title>
        <authorList>
            <person name="Guo L.-Y."/>
            <person name="Li C.-M."/>
            <person name="Wang S."/>
            <person name="Du Z.-J."/>
        </authorList>
    </citation>
    <scope>NUCLEOTIDE SEQUENCE [LARGE SCALE GENOMIC DNA]</scope>
    <source>
        <strain evidence="9 10">FA350</strain>
    </source>
</reference>
<name>A0A2Z4FR58_9DELT</name>
<comment type="subunit">
    <text evidence="8">Tetramer of two alpha and two beta subunits.</text>
</comment>
<dbReference type="PANTHER" id="PTHR30075">
    <property type="entry name" value="GLYCYL-TRNA SYNTHETASE"/>
    <property type="match status" value="1"/>
</dbReference>
<evidence type="ECO:0000256" key="6">
    <source>
        <dbReference type="ARBA" id="ARBA00023146"/>
    </source>
</evidence>
<evidence type="ECO:0000256" key="2">
    <source>
        <dbReference type="ARBA" id="ARBA00022598"/>
    </source>
</evidence>
<evidence type="ECO:0000313" key="10">
    <source>
        <dbReference type="Proteomes" id="UP000249799"/>
    </source>
</evidence>
<dbReference type="EMBL" id="CP030032">
    <property type="protein sequence ID" value="AWV91473.1"/>
    <property type="molecule type" value="Genomic_DNA"/>
</dbReference>
<keyword evidence="4 8" id="KW-0067">ATP-binding</keyword>
<dbReference type="CDD" id="cd00733">
    <property type="entry name" value="GlyRS_alpha_core"/>
    <property type="match status" value="1"/>
</dbReference>
<sequence>MLFQDIILTLQKFWADQGCVLQQPWDVEKGAGTYNKATFLRALGPEPWKVAYAEPCRRPSDGRYGENPNRLGAYFQFQVLLKPSPANVLDLYWDSLYAIGIDKMEHDLRLVEDDWEQPTLGAWGLGWEVWIDGMEATQFTYFQQVGGIELDIVPAEITYGLERIAMFLQGVDSVYDLEWAPGVSYGQIRHQEEVEFSKFHFDQANTELHFKWFDEFEAEAKRLAEQGLILPAYDYTMKAGHTFNVLDARGAISVTERQKYIRRIRTLAQMTAKGFLAQRKELGYPLLAPEDAAKLLAEESSD</sequence>
<protein>
    <recommendedName>
        <fullName evidence="8">Glycine--tRNA ligase alpha subunit</fullName>
        <ecNumber evidence="8">6.1.1.14</ecNumber>
    </recommendedName>
    <alternativeName>
        <fullName evidence="8">Glycyl-tRNA synthetase alpha subunit</fullName>
        <shortName evidence="8">GlyRS</shortName>
    </alternativeName>
</protein>
<dbReference type="EC" id="6.1.1.14" evidence="8"/>
<dbReference type="RefSeq" id="WP_111337772.1">
    <property type="nucleotide sequence ID" value="NZ_CP030032.1"/>
</dbReference>
<dbReference type="Gene3D" id="3.30.930.10">
    <property type="entry name" value="Bira Bifunctional Protein, Domain 2"/>
    <property type="match status" value="1"/>
</dbReference>
<evidence type="ECO:0000256" key="3">
    <source>
        <dbReference type="ARBA" id="ARBA00022741"/>
    </source>
</evidence>
<dbReference type="HAMAP" id="MF_00254">
    <property type="entry name" value="Gly_tRNA_synth_alpha"/>
    <property type="match status" value="1"/>
</dbReference>
<dbReference type="GO" id="GO:0005829">
    <property type="term" value="C:cytosol"/>
    <property type="evidence" value="ECO:0007669"/>
    <property type="project" value="TreeGrafter"/>
</dbReference>
<dbReference type="SUPFAM" id="SSF55681">
    <property type="entry name" value="Class II aaRS and biotin synthetases"/>
    <property type="match status" value="1"/>
</dbReference>
<evidence type="ECO:0000256" key="1">
    <source>
        <dbReference type="ARBA" id="ARBA00008226"/>
    </source>
</evidence>
<dbReference type="GO" id="GO:0005524">
    <property type="term" value="F:ATP binding"/>
    <property type="evidence" value="ECO:0007669"/>
    <property type="project" value="UniProtKB-UniRule"/>
</dbReference>
<comment type="similarity">
    <text evidence="1 8">Belongs to the class-II aminoacyl-tRNA synthetase family.</text>
</comment>
<keyword evidence="10" id="KW-1185">Reference proteome</keyword>
<dbReference type="GO" id="GO:0004820">
    <property type="term" value="F:glycine-tRNA ligase activity"/>
    <property type="evidence" value="ECO:0007669"/>
    <property type="project" value="UniProtKB-UniRule"/>
</dbReference>
<dbReference type="Gene3D" id="1.20.58.180">
    <property type="entry name" value="Class II aaRS and biotin synthetases, domain 2"/>
    <property type="match status" value="1"/>
</dbReference>
<comment type="catalytic activity">
    <reaction evidence="7 8">
        <text>tRNA(Gly) + glycine + ATP = glycyl-tRNA(Gly) + AMP + diphosphate</text>
        <dbReference type="Rhea" id="RHEA:16013"/>
        <dbReference type="Rhea" id="RHEA-COMP:9664"/>
        <dbReference type="Rhea" id="RHEA-COMP:9683"/>
        <dbReference type="ChEBI" id="CHEBI:30616"/>
        <dbReference type="ChEBI" id="CHEBI:33019"/>
        <dbReference type="ChEBI" id="CHEBI:57305"/>
        <dbReference type="ChEBI" id="CHEBI:78442"/>
        <dbReference type="ChEBI" id="CHEBI:78522"/>
        <dbReference type="ChEBI" id="CHEBI:456215"/>
        <dbReference type="EC" id="6.1.1.14"/>
    </reaction>
</comment>
<dbReference type="NCBIfam" id="TIGR00388">
    <property type="entry name" value="glyQ"/>
    <property type="match status" value="1"/>
</dbReference>
<dbReference type="OrthoDB" id="9802183at2"/>
<comment type="subcellular location">
    <subcellularLocation>
        <location evidence="8">Cytoplasm</location>
    </subcellularLocation>
</comment>
<dbReference type="FunFam" id="3.30.930.10:FF:000006">
    <property type="entry name" value="Glycine--tRNA ligase alpha subunit"/>
    <property type="match status" value="1"/>
</dbReference>
<dbReference type="PANTHER" id="PTHR30075:SF2">
    <property type="entry name" value="GLYCINE--TRNA LIGASE, CHLOROPLASTIC_MITOCHONDRIAL 2"/>
    <property type="match status" value="1"/>
</dbReference>
<organism evidence="9 10">
    <name type="scientific">Bradymonas sediminis</name>
    <dbReference type="NCBI Taxonomy" id="1548548"/>
    <lineage>
        <taxon>Bacteria</taxon>
        <taxon>Deltaproteobacteria</taxon>
        <taxon>Bradymonadales</taxon>
        <taxon>Bradymonadaceae</taxon>
        <taxon>Bradymonas</taxon>
    </lineage>
</organism>
<keyword evidence="8" id="KW-0963">Cytoplasm</keyword>
<evidence type="ECO:0000256" key="8">
    <source>
        <dbReference type="HAMAP-Rule" id="MF_00254"/>
    </source>
</evidence>
<gene>
    <name evidence="8" type="primary">glyQ</name>
    <name evidence="9" type="ORF">DN745_16530</name>
</gene>
<dbReference type="InterPro" id="IPR006194">
    <property type="entry name" value="Gly-tRNA-synth_heterodimer"/>
</dbReference>
<dbReference type="Proteomes" id="UP000249799">
    <property type="component" value="Chromosome"/>
</dbReference>
<dbReference type="PRINTS" id="PR01044">
    <property type="entry name" value="TRNASYNTHGA"/>
</dbReference>
<keyword evidence="6 8" id="KW-0030">Aminoacyl-tRNA synthetase</keyword>
<dbReference type="NCBIfam" id="NF006827">
    <property type="entry name" value="PRK09348.1"/>
    <property type="match status" value="1"/>
</dbReference>
<keyword evidence="3 8" id="KW-0547">Nucleotide-binding</keyword>
<evidence type="ECO:0000256" key="7">
    <source>
        <dbReference type="ARBA" id="ARBA00047937"/>
    </source>
</evidence>
<dbReference type="InterPro" id="IPR045864">
    <property type="entry name" value="aa-tRNA-synth_II/BPL/LPL"/>
</dbReference>
<evidence type="ECO:0000313" key="9">
    <source>
        <dbReference type="EMBL" id="AWV91473.1"/>
    </source>
</evidence>
<dbReference type="Pfam" id="PF02091">
    <property type="entry name" value="tRNA-synt_2e"/>
    <property type="match status" value="1"/>
</dbReference>
<evidence type="ECO:0000256" key="5">
    <source>
        <dbReference type="ARBA" id="ARBA00022917"/>
    </source>
</evidence>
<dbReference type="InterPro" id="IPR002310">
    <property type="entry name" value="Gly-tRNA_ligase_asu"/>
</dbReference>
<accession>A0A2Z4FR58</accession>
<evidence type="ECO:0000256" key="4">
    <source>
        <dbReference type="ARBA" id="ARBA00022840"/>
    </source>
</evidence>
<keyword evidence="5 8" id="KW-0648">Protein biosynthesis</keyword>
<dbReference type="PROSITE" id="PS50861">
    <property type="entry name" value="AA_TRNA_LIGASE_II_GLYAB"/>
    <property type="match status" value="1"/>
</dbReference>
<dbReference type="KEGG" id="bsed:DN745_16530"/>